<keyword evidence="4" id="KW-1185">Reference proteome</keyword>
<dbReference type="AlphaFoldDB" id="C4Z3R1"/>
<dbReference type="InterPro" id="IPR002931">
    <property type="entry name" value="Transglutaminase-like"/>
</dbReference>
<feature type="chain" id="PRO_5002944621" description="Transglutaminase-like domain-containing protein" evidence="1">
    <location>
        <begin position="25"/>
        <end position="360"/>
    </location>
</feature>
<gene>
    <name evidence="3" type="ordered locus">EUBELI_00517</name>
</gene>
<evidence type="ECO:0000313" key="4">
    <source>
        <dbReference type="Proteomes" id="UP000001476"/>
    </source>
</evidence>
<dbReference type="Pfam" id="PF01841">
    <property type="entry name" value="Transglut_core"/>
    <property type="match status" value="1"/>
</dbReference>
<name>C4Z3R1_LACE2</name>
<dbReference type="InterPro" id="IPR052557">
    <property type="entry name" value="CAP/Cytokinesis_protein"/>
</dbReference>
<evidence type="ECO:0000256" key="1">
    <source>
        <dbReference type="SAM" id="SignalP"/>
    </source>
</evidence>
<dbReference type="RefSeq" id="WP_012738766.1">
    <property type="nucleotide sequence ID" value="NC_012778.1"/>
</dbReference>
<evidence type="ECO:0000259" key="2">
    <source>
        <dbReference type="Pfam" id="PF01841"/>
    </source>
</evidence>
<feature type="domain" description="Transglutaminase-like" evidence="2">
    <location>
        <begin position="146"/>
        <end position="239"/>
    </location>
</feature>
<accession>C4Z3R1</accession>
<dbReference type="eggNOG" id="COG5279">
    <property type="taxonomic scope" value="Bacteria"/>
</dbReference>
<dbReference type="HOGENOM" id="CLU_768919_0_0_9"/>
<proteinExistence type="predicted"/>
<dbReference type="Proteomes" id="UP000001476">
    <property type="component" value="Chromosome"/>
</dbReference>
<evidence type="ECO:0000313" key="3">
    <source>
        <dbReference type="EMBL" id="ACR71530.1"/>
    </source>
</evidence>
<dbReference type="EMBL" id="CP001104">
    <property type="protein sequence ID" value="ACR71530.1"/>
    <property type="molecule type" value="Genomic_DNA"/>
</dbReference>
<keyword evidence="1" id="KW-0732">Signal</keyword>
<dbReference type="STRING" id="515620.EUBELI_00517"/>
<dbReference type="GO" id="GO:0005737">
    <property type="term" value="C:cytoplasm"/>
    <property type="evidence" value="ECO:0007669"/>
    <property type="project" value="TreeGrafter"/>
</dbReference>
<organism evidence="3 4">
    <name type="scientific">Lachnospira eligens (strain ATCC 27750 / DSM 3376 / VPI C15-48 / C15-B4)</name>
    <name type="common">Eubacterium eligens</name>
    <dbReference type="NCBI Taxonomy" id="515620"/>
    <lineage>
        <taxon>Bacteria</taxon>
        <taxon>Bacillati</taxon>
        <taxon>Bacillota</taxon>
        <taxon>Clostridia</taxon>
        <taxon>Lachnospirales</taxon>
        <taxon>Lachnospiraceae</taxon>
        <taxon>Lachnospira</taxon>
    </lineage>
</organism>
<dbReference type="PANTHER" id="PTHR46333">
    <property type="entry name" value="CYTOKINESIS PROTEIN 3"/>
    <property type="match status" value="1"/>
</dbReference>
<dbReference type="InterPro" id="IPR038765">
    <property type="entry name" value="Papain-like_cys_pep_sf"/>
</dbReference>
<dbReference type="Gene3D" id="3.10.620.30">
    <property type="match status" value="1"/>
</dbReference>
<sequence length="360" mass="41143">MKFRKYWASLLAGAILTASLYGCSIPFTNNNTSDTSSEISYIPFDNKAATTEDIIQFIIQSMENNNNECDIFVADDKLIDANEWLTRISGIEQIKCEYRRIKDGYNMVITYDCWDNYAIMKAYNSDNTSQLNERQLELYNKYIEILSEVTSPHKSDYENELAIHDYLVSHITYIDNGGSTFNAYDALINGEAVCSGYTESFKTFMDMLGIENYTLSGTAGSQQHIWNVVKLGNDWYQVDVTWDDPVGSTSEYIDHGYFNITDADMAIDHTWNSAVNAANPANGYIYTYPVQSKLQVINTQNEFDNYILRCIRNRTRHIEFTTTADLDIKSAVSNAGIQLSYAYKTTNRTNYTLYTVTFTF</sequence>
<dbReference type="SUPFAM" id="SSF54001">
    <property type="entry name" value="Cysteine proteinases"/>
    <property type="match status" value="1"/>
</dbReference>
<dbReference type="KEGG" id="eel:EUBELI_00517"/>
<dbReference type="PANTHER" id="PTHR46333:SF2">
    <property type="entry name" value="CYTOKINESIS PROTEIN 3"/>
    <property type="match status" value="1"/>
</dbReference>
<reference evidence="3 4" key="1">
    <citation type="journal article" date="2009" name="Proc. Natl. Acad. Sci. U.S.A.">
        <title>Characterizing a model human gut microbiota composed of members of its two dominant bacterial phyla.</title>
        <authorList>
            <person name="Mahowald M.A."/>
            <person name="Rey F.E."/>
            <person name="Seedorf H."/>
            <person name="Turnbaugh P.J."/>
            <person name="Fulton R.S."/>
            <person name="Wollam A."/>
            <person name="Shah N."/>
            <person name="Wang C."/>
            <person name="Magrini V."/>
            <person name="Wilson R.K."/>
            <person name="Cantarel B.L."/>
            <person name="Coutinho P.M."/>
            <person name="Henrissat B."/>
            <person name="Crock L.W."/>
            <person name="Russell A."/>
            <person name="Verberkmoes N.C."/>
            <person name="Hettich R.L."/>
            <person name="Gordon J.I."/>
        </authorList>
    </citation>
    <scope>NUCLEOTIDE SEQUENCE [LARGE SCALE GENOMIC DNA]</scope>
    <source>
        <strain evidence="4">ATCC 27750 / DSM 3376 / VPI C15-48 / C15-B4</strain>
    </source>
</reference>
<dbReference type="GeneID" id="41355278"/>
<protein>
    <recommendedName>
        <fullName evidence="2">Transglutaminase-like domain-containing protein</fullName>
    </recommendedName>
</protein>
<dbReference type="PROSITE" id="PS51257">
    <property type="entry name" value="PROKAR_LIPOPROTEIN"/>
    <property type="match status" value="1"/>
</dbReference>
<feature type="signal peptide" evidence="1">
    <location>
        <begin position="1"/>
        <end position="24"/>
    </location>
</feature>